<dbReference type="SMART" id="SM00852">
    <property type="entry name" value="MoCF_biosynth"/>
    <property type="match status" value="1"/>
</dbReference>
<dbReference type="InterPro" id="IPR036425">
    <property type="entry name" value="MoaB/Mog-like_dom_sf"/>
</dbReference>
<name>A0ABT9MK80_9ACTN</name>
<proteinExistence type="inferred from homology"/>
<keyword evidence="5" id="KW-0501">Molybdenum cofactor biosynthesis</keyword>
<dbReference type="EC" id="2.10.1.1" evidence="5"/>
<dbReference type="CDD" id="cd00887">
    <property type="entry name" value="MoeA"/>
    <property type="match status" value="1"/>
</dbReference>
<evidence type="ECO:0000256" key="6">
    <source>
        <dbReference type="SAM" id="MobiDB-lite"/>
    </source>
</evidence>
<evidence type="ECO:0000256" key="5">
    <source>
        <dbReference type="RuleBase" id="RU365090"/>
    </source>
</evidence>
<dbReference type="Pfam" id="PF03453">
    <property type="entry name" value="MoeA_N"/>
    <property type="match status" value="1"/>
</dbReference>
<feature type="domain" description="MoaB/Mog" evidence="7">
    <location>
        <begin position="198"/>
        <end position="334"/>
    </location>
</feature>
<dbReference type="InterPro" id="IPR038987">
    <property type="entry name" value="MoeA-like"/>
</dbReference>
<keyword evidence="9" id="KW-1185">Reference proteome</keyword>
<dbReference type="InterPro" id="IPR005110">
    <property type="entry name" value="MoeA_linker/N"/>
</dbReference>
<dbReference type="InterPro" id="IPR036135">
    <property type="entry name" value="MoeA_linker/N_sf"/>
</dbReference>
<keyword evidence="5 8" id="KW-0808">Transferase</keyword>
<dbReference type="Gene3D" id="3.40.980.10">
    <property type="entry name" value="MoaB/Mog-like domain"/>
    <property type="match status" value="1"/>
</dbReference>
<dbReference type="Proteomes" id="UP001240984">
    <property type="component" value="Unassembled WGS sequence"/>
</dbReference>
<evidence type="ECO:0000313" key="9">
    <source>
        <dbReference type="Proteomes" id="UP001240984"/>
    </source>
</evidence>
<dbReference type="EMBL" id="JAUSRA010000001">
    <property type="protein sequence ID" value="MDP9791731.1"/>
    <property type="molecule type" value="Genomic_DNA"/>
</dbReference>
<protein>
    <recommendedName>
        <fullName evidence="5">Molybdopterin molybdenumtransferase</fullName>
        <ecNumber evidence="5">2.10.1.1</ecNumber>
    </recommendedName>
</protein>
<dbReference type="InterPro" id="IPR001453">
    <property type="entry name" value="MoaB/Mog_dom"/>
</dbReference>
<dbReference type="InterPro" id="IPR036688">
    <property type="entry name" value="MoeA_C_domain_IV_sf"/>
</dbReference>
<evidence type="ECO:0000259" key="7">
    <source>
        <dbReference type="SMART" id="SM00852"/>
    </source>
</evidence>
<comment type="cofactor">
    <cofactor evidence="5">
        <name>Mg(2+)</name>
        <dbReference type="ChEBI" id="CHEBI:18420"/>
    </cofactor>
</comment>
<evidence type="ECO:0000256" key="3">
    <source>
        <dbReference type="ARBA" id="ARBA00022505"/>
    </source>
</evidence>
<dbReference type="Gene3D" id="2.170.190.11">
    <property type="entry name" value="Molybdopterin biosynthesis moea protein, domain 3"/>
    <property type="match status" value="1"/>
</dbReference>
<comment type="function">
    <text evidence="1 5">Catalyzes the insertion of molybdate into adenylated molybdopterin with the concomitant release of AMP.</text>
</comment>
<evidence type="ECO:0000256" key="4">
    <source>
        <dbReference type="ARBA" id="ARBA00047317"/>
    </source>
</evidence>
<keyword evidence="5" id="KW-0479">Metal-binding</keyword>
<comment type="pathway">
    <text evidence="5">Cofactor biosynthesis; molybdopterin biosynthesis.</text>
</comment>
<evidence type="ECO:0000256" key="1">
    <source>
        <dbReference type="ARBA" id="ARBA00002901"/>
    </source>
</evidence>
<keyword evidence="3 5" id="KW-0500">Molybdenum</keyword>
<sequence>MGSEVIAVPTSPGTDAHASPHAAVPRVEAGMSWHRAHRLAGTLPHPLAAERVPLARAHGHTLAEPATSAALLPGTDTAAMDGYAISGRAPWRVVGRTLAGQPAHVPLAPGTAVEIATGAPVPPGADAVLPVERCHVDGDTVTPSETGPGRTHIRYAGEDLTPGRLLAPAGTRVTATLAGLAAHAGLDELTVHRSPRVRLAATGDEIIGSGVPAAGQVRDALTPLLTALLTGTGGTLAGAVHVPDRADLLAAELASADWDVTAVTGSSSVGRADHLHSVLTRAGARWHVDGVACRPGHPQALAELPGGRWVVGLPGNPYAALVGAVTLLRPLLDALQGRAPREPLRLPVTGKAEPYDGGTRLVPVHLADGRATVVPGSRPASLLSAATADALAVIPSGWAQGDAADLLPVQ</sequence>
<dbReference type="PANTHER" id="PTHR10192">
    <property type="entry name" value="MOLYBDOPTERIN BIOSYNTHESIS PROTEIN"/>
    <property type="match status" value="1"/>
</dbReference>
<comment type="caution">
    <text evidence="8">The sequence shown here is derived from an EMBL/GenBank/DDBJ whole genome shotgun (WGS) entry which is preliminary data.</text>
</comment>
<dbReference type="Pfam" id="PF00994">
    <property type="entry name" value="MoCF_biosynth"/>
    <property type="match status" value="1"/>
</dbReference>
<keyword evidence="5" id="KW-0460">Magnesium</keyword>
<evidence type="ECO:0000313" key="8">
    <source>
        <dbReference type="EMBL" id="MDP9791731.1"/>
    </source>
</evidence>
<dbReference type="PANTHER" id="PTHR10192:SF5">
    <property type="entry name" value="GEPHYRIN"/>
    <property type="match status" value="1"/>
</dbReference>
<dbReference type="SUPFAM" id="SSF63882">
    <property type="entry name" value="MoeA N-terminal region -like"/>
    <property type="match status" value="1"/>
</dbReference>
<accession>A0ABT9MK80</accession>
<dbReference type="Gene3D" id="2.40.340.10">
    <property type="entry name" value="MoeA, C-terminal, domain IV"/>
    <property type="match status" value="1"/>
</dbReference>
<reference evidence="8 9" key="1">
    <citation type="submission" date="2023-07" db="EMBL/GenBank/DDBJ databases">
        <title>Sequencing the genomes of 1000 actinobacteria strains.</title>
        <authorList>
            <person name="Klenk H.-P."/>
        </authorList>
    </citation>
    <scope>NUCLEOTIDE SEQUENCE [LARGE SCALE GENOMIC DNA]</scope>
    <source>
        <strain evidence="8 9">DSM 44710</strain>
    </source>
</reference>
<organism evidence="8 9">
    <name type="scientific">Catenuloplanes nepalensis</name>
    <dbReference type="NCBI Taxonomy" id="587533"/>
    <lineage>
        <taxon>Bacteria</taxon>
        <taxon>Bacillati</taxon>
        <taxon>Actinomycetota</taxon>
        <taxon>Actinomycetes</taxon>
        <taxon>Micromonosporales</taxon>
        <taxon>Micromonosporaceae</taxon>
        <taxon>Catenuloplanes</taxon>
    </lineage>
</organism>
<dbReference type="Gene3D" id="3.90.105.10">
    <property type="entry name" value="Molybdopterin biosynthesis moea protein, domain 2"/>
    <property type="match status" value="1"/>
</dbReference>
<evidence type="ECO:0000256" key="2">
    <source>
        <dbReference type="ARBA" id="ARBA00010763"/>
    </source>
</evidence>
<dbReference type="SUPFAM" id="SSF53218">
    <property type="entry name" value="Molybdenum cofactor biosynthesis proteins"/>
    <property type="match status" value="1"/>
</dbReference>
<gene>
    <name evidence="8" type="ORF">J2S43_000243</name>
</gene>
<dbReference type="RefSeq" id="WP_306826624.1">
    <property type="nucleotide sequence ID" value="NZ_JAUSRA010000001.1"/>
</dbReference>
<comment type="catalytic activity">
    <reaction evidence="4">
        <text>adenylyl-molybdopterin + molybdate = Mo-molybdopterin + AMP + H(+)</text>
        <dbReference type="Rhea" id="RHEA:35047"/>
        <dbReference type="ChEBI" id="CHEBI:15378"/>
        <dbReference type="ChEBI" id="CHEBI:36264"/>
        <dbReference type="ChEBI" id="CHEBI:62727"/>
        <dbReference type="ChEBI" id="CHEBI:71302"/>
        <dbReference type="ChEBI" id="CHEBI:456215"/>
        <dbReference type="EC" id="2.10.1.1"/>
    </reaction>
</comment>
<comment type="similarity">
    <text evidence="2 5">Belongs to the MoeA family.</text>
</comment>
<feature type="region of interest" description="Disordered" evidence="6">
    <location>
        <begin position="1"/>
        <end position="22"/>
    </location>
</feature>
<dbReference type="GO" id="GO:0061599">
    <property type="term" value="F:molybdopterin molybdotransferase activity"/>
    <property type="evidence" value="ECO:0007669"/>
    <property type="project" value="UniProtKB-EC"/>
</dbReference>